<feature type="domain" description="Major facilitator superfamily (MFS) profile" evidence="7">
    <location>
        <begin position="11"/>
        <end position="452"/>
    </location>
</feature>
<keyword evidence="5 6" id="KW-0472">Membrane</keyword>
<feature type="transmembrane region" description="Helical" evidence="6">
    <location>
        <begin position="224"/>
        <end position="246"/>
    </location>
</feature>
<dbReference type="GO" id="GO:0016020">
    <property type="term" value="C:membrane"/>
    <property type="evidence" value="ECO:0007669"/>
    <property type="project" value="UniProtKB-SubCell"/>
</dbReference>
<evidence type="ECO:0000256" key="1">
    <source>
        <dbReference type="ARBA" id="ARBA00004141"/>
    </source>
</evidence>
<accession>A0A239L1X4</accession>
<keyword evidence="3 6" id="KW-0812">Transmembrane</keyword>
<feature type="transmembrane region" description="Helical" evidence="6">
    <location>
        <begin position="49"/>
        <end position="65"/>
    </location>
</feature>
<evidence type="ECO:0000256" key="4">
    <source>
        <dbReference type="ARBA" id="ARBA00022989"/>
    </source>
</evidence>
<feature type="transmembrane region" description="Helical" evidence="6">
    <location>
        <begin position="165"/>
        <end position="185"/>
    </location>
</feature>
<dbReference type="InterPro" id="IPR011701">
    <property type="entry name" value="MFS"/>
</dbReference>
<evidence type="ECO:0000313" key="9">
    <source>
        <dbReference type="Proteomes" id="UP000198407"/>
    </source>
</evidence>
<dbReference type="STRING" id="1215104.GCA_000730585_00229"/>
<keyword evidence="4 6" id="KW-1133">Transmembrane helix</keyword>
<evidence type="ECO:0000256" key="6">
    <source>
        <dbReference type="SAM" id="Phobius"/>
    </source>
</evidence>
<keyword evidence="2" id="KW-0813">Transport</keyword>
<dbReference type="Gene3D" id="1.20.1720.10">
    <property type="entry name" value="Multidrug resistance protein D"/>
    <property type="match status" value="1"/>
</dbReference>
<dbReference type="Pfam" id="PF07690">
    <property type="entry name" value="MFS_1"/>
    <property type="match status" value="1"/>
</dbReference>
<feature type="transmembrane region" description="Helical" evidence="6">
    <location>
        <begin position="197"/>
        <end position="218"/>
    </location>
</feature>
<dbReference type="PANTHER" id="PTHR42718:SF9">
    <property type="entry name" value="MAJOR FACILITATOR SUPERFAMILY MULTIDRUG TRANSPORTER MFSC"/>
    <property type="match status" value="1"/>
</dbReference>
<proteinExistence type="predicted"/>
<evidence type="ECO:0000259" key="7">
    <source>
        <dbReference type="PROSITE" id="PS50850"/>
    </source>
</evidence>
<dbReference type="InterPro" id="IPR036259">
    <property type="entry name" value="MFS_trans_sf"/>
</dbReference>
<dbReference type="SUPFAM" id="SSF103473">
    <property type="entry name" value="MFS general substrate transporter"/>
    <property type="match status" value="1"/>
</dbReference>
<sequence length="458" mass="47530">MSASRPNPWLALTGVAIASFLGCIDFTIVNTALPALSGELGIALDQAQWLITVFVMALSAFMVSAGRLADLFGRRRVMLIAMALFGLASLAAGLSHSLAALVFWRVIQGLSCAVLYTASTAIVGNAFDEARRGRAIGLLFSANGLGLAIGPVAGGLLVASLGWRWVFLLNVPLIIVGLLLCWRHVRESAAEGPVQRLDLPGLALLGLTLPLWVLLLVQGGSWGWGSPLALGVLALALVLSGLLLWVERRVTAPLLRFDFLARPAFTGACLATGGLAFFYCPAFLLMPLYLQEVRGLGSASVGLLLLPTTAVLALLSPWAGRWADRHGTRPVLLAGFALLTASALLQANFQGFSSWTLVIAAFALMGAGWACILGPSTVAAIGAVSTADAGVAMGMSWTLHNLAGALGLALTAALFQQVGGALLPGYHGTMVLLTGASAVVLLLLLLLPRGARVVTSVA</sequence>
<feature type="transmembrane region" description="Helical" evidence="6">
    <location>
        <begin position="135"/>
        <end position="159"/>
    </location>
</feature>
<dbReference type="Gene3D" id="1.20.1250.20">
    <property type="entry name" value="MFS general substrate transporter like domains"/>
    <property type="match status" value="1"/>
</dbReference>
<feature type="transmembrane region" description="Helical" evidence="6">
    <location>
        <begin position="9"/>
        <end position="29"/>
    </location>
</feature>
<feature type="transmembrane region" description="Helical" evidence="6">
    <location>
        <begin position="77"/>
        <end position="96"/>
    </location>
</feature>
<feature type="transmembrane region" description="Helical" evidence="6">
    <location>
        <begin position="397"/>
        <end position="415"/>
    </location>
</feature>
<feature type="transmembrane region" description="Helical" evidence="6">
    <location>
        <begin position="267"/>
        <end position="290"/>
    </location>
</feature>
<feature type="transmembrane region" description="Helical" evidence="6">
    <location>
        <begin position="355"/>
        <end position="385"/>
    </location>
</feature>
<dbReference type="OrthoDB" id="9812221at2"/>
<feature type="transmembrane region" description="Helical" evidence="6">
    <location>
        <begin position="427"/>
        <end position="447"/>
    </location>
</feature>
<dbReference type="PROSITE" id="PS50850">
    <property type="entry name" value="MFS"/>
    <property type="match status" value="1"/>
</dbReference>
<feature type="transmembrane region" description="Helical" evidence="6">
    <location>
        <begin position="102"/>
        <end position="123"/>
    </location>
</feature>
<keyword evidence="9" id="KW-1185">Reference proteome</keyword>
<reference evidence="9" key="1">
    <citation type="submission" date="2017-06" db="EMBL/GenBank/DDBJ databases">
        <authorList>
            <person name="Varghese N."/>
            <person name="Submissions S."/>
        </authorList>
    </citation>
    <scope>NUCLEOTIDE SEQUENCE [LARGE SCALE GENOMIC DNA]</scope>
    <source>
        <strain evidence="9">DSM 22348</strain>
    </source>
</reference>
<evidence type="ECO:0000313" key="8">
    <source>
        <dbReference type="EMBL" id="SNT24451.1"/>
    </source>
</evidence>
<dbReference type="InterPro" id="IPR005829">
    <property type="entry name" value="Sugar_transporter_CS"/>
</dbReference>
<feature type="transmembrane region" description="Helical" evidence="6">
    <location>
        <begin position="331"/>
        <end position="349"/>
    </location>
</feature>
<protein>
    <submittedName>
        <fullName evidence="8">Drug resistance transporter, EmrB/QacA subfamily</fullName>
    </submittedName>
</protein>
<gene>
    <name evidence="8" type="ORF">SAMN05444352_13112</name>
</gene>
<dbReference type="Proteomes" id="UP000198407">
    <property type="component" value="Unassembled WGS sequence"/>
</dbReference>
<evidence type="ECO:0000256" key="2">
    <source>
        <dbReference type="ARBA" id="ARBA00022448"/>
    </source>
</evidence>
<dbReference type="EMBL" id="FZOL01000031">
    <property type="protein sequence ID" value="SNT24451.1"/>
    <property type="molecule type" value="Genomic_DNA"/>
</dbReference>
<dbReference type="CDD" id="cd17321">
    <property type="entry name" value="MFS_MMR_MDR_like"/>
    <property type="match status" value="1"/>
</dbReference>
<name>A0A239L1X4_9PSED</name>
<dbReference type="InterPro" id="IPR020846">
    <property type="entry name" value="MFS_dom"/>
</dbReference>
<dbReference type="PRINTS" id="PR01036">
    <property type="entry name" value="TCRTETB"/>
</dbReference>
<dbReference type="PANTHER" id="PTHR42718">
    <property type="entry name" value="MAJOR FACILITATOR SUPERFAMILY MULTIDRUG TRANSPORTER MFSC"/>
    <property type="match status" value="1"/>
</dbReference>
<dbReference type="PROSITE" id="PS51257">
    <property type="entry name" value="PROKAR_LIPOPROTEIN"/>
    <property type="match status" value="1"/>
</dbReference>
<dbReference type="PROSITE" id="PS00216">
    <property type="entry name" value="SUGAR_TRANSPORT_1"/>
    <property type="match status" value="1"/>
</dbReference>
<feature type="transmembrane region" description="Helical" evidence="6">
    <location>
        <begin position="296"/>
        <end position="319"/>
    </location>
</feature>
<dbReference type="GO" id="GO:0022857">
    <property type="term" value="F:transmembrane transporter activity"/>
    <property type="evidence" value="ECO:0007669"/>
    <property type="project" value="InterPro"/>
</dbReference>
<evidence type="ECO:0000256" key="5">
    <source>
        <dbReference type="ARBA" id="ARBA00023136"/>
    </source>
</evidence>
<organism evidence="8 9">
    <name type="scientific">Pseudomonas japonica</name>
    <dbReference type="NCBI Taxonomy" id="256466"/>
    <lineage>
        <taxon>Bacteria</taxon>
        <taxon>Pseudomonadati</taxon>
        <taxon>Pseudomonadota</taxon>
        <taxon>Gammaproteobacteria</taxon>
        <taxon>Pseudomonadales</taxon>
        <taxon>Pseudomonadaceae</taxon>
        <taxon>Pseudomonas</taxon>
    </lineage>
</organism>
<dbReference type="AlphaFoldDB" id="A0A239L1X4"/>
<comment type="subcellular location">
    <subcellularLocation>
        <location evidence="1">Membrane</location>
        <topology evidence="1">Multi-pass membrane protein</topology>
    </subcellularLocation>
</comment>
<evidence type="ECO:0000256" key="3">
    <source>
        <dbReference type="ARBA" id="ARBA00022692"/>
    </source>
</evidence>
<dbReference type="RefSeq" id="WP_042130244.1">
    <property type="nucleotide sequence ID" value="NZ_FZOL01000031.1"/>
</dbReference>